<dbReference type="EMBL" id="VWSH01000001">
    <property type="protein sequence ID" value="KAA5536895.1"/>
    <property type="molecule type" value="Genomic_DNA"/>
</dbReference>
<evidence type="ECO:0000313" key="1">
    <source>
        <dbReference type="EMBL" id="KAA5536895.1"/>
    </source>
</evidence>
<reference evidence="1 2" key="1">
    <citation type="submission" date="2019-09" db="EMBL/GenBank/DDBJ databases">
        <title>Genome sequence and assembly of Taibaiella sp.</title>
        <authorList>
            <person name="Chhetri G."/>
        </authorList>
    </citation>
    <scope>NUCLEOTIDE SEQUENCE [LARGE SCALE GENOMIC DNA]</scope>
    <source>
        <strain evidence="1 2">KVB11</strain>
    </source>
</reference>
<sequence length="211" mass="25193">MISVRCSALEQARNDPSFFVQSLIEGTKGGGSFGMFRHWQKAIKDMHVENLTPSEAIRNLQNSFLRFNETRANKTKQENLIRSLVAYEKEFKKMKFEFEEGIRRIKWDIHSEVRLTGNTPWIVNDKNNFFAFFPIEEEIPWLTQLRFPLLQKYIADRILKCDVNKVNMGIFRLSENKFDFKRFDEEEIEDALNETRGIFQNVYDEYDKRKK</sequence>
<comment type="caution">
    <text evidence="1">The sequence shown here is derived from an EMBL/GenBank/DDBJ whole genome shotgun (WGS) entry which is preliminary data.</text>
</comment>
<gene>
    <name evidence="1" type="ORF">F0919_04270</name>
</gene>
<protein>
    <submittedName>
        <fullName evidence="1">Uncharacterized protein</fullName>
    </submittedName>
</protein>
<dbReference type="RefSeq" id="WP_150031472.1">
    <property type="nucleotide sequence ID" value="NZ_VWSH01000001.1"/>
</dbReference>
<dbReference type="AlphaFoldDB" id="A0A5M6CV70"/>
<accession>A0A5M6CV70</accession>
<evidence type="ECO:0000313" key="2">
    <source>
        <dbReference type="Proteomes" id="UP000323632"/>
    </source>
</evidence>
<dbReference type="Proteomes" id="UP000323632">
    <property type="component" value="Unassembled WGS sequence"/>
</dbReference>
<proteinExistence type="predicted"/>
<keyword evidence="2" id="KW-1185">Reference proteome</keyword>
<name>A0A5M6CV70_9BACT</name>
<organism evidence="1 2">
    <name type="scientific">Taibaiella lutea</name>
    <dbReference type="NCBI Taxonomy" id="2608001"/>
    <lineage>
        <taxon>Bacteria</taxon>
        <taxon>Pseudomonadati</taxon>
        <taxon>Bacteroidota</taxon>
        <taxon>Chitinophagia</taxon>
        <taxon>Chitinophagales</taxon>
        <taxon>Chitinophagaceae</taxon>
        <taxon>Taibaiella</taxon>
    </lineage>
</organism>